<protein>
    <recommendedName>
        <fullName evidence="3">DNA polymerase III subunit delta</fullName>
    </recommendedName>
</protein>
<dbReference type="SUPFAM" id="SSF52540">
    <property type="entry name" value="P-loop containing nucleoside triphosphate hydrolases"/>
    <property type="match status" value="1"/>
</dbReference>
<name>A0A2M6XVD6_9BACT</name>
<dbReference type="PANTHER" id="PTHR11669:SF8">
    <property type="entry name" value="DNA POLYMERASE III SUBUNIT DELTA"/>
    <property type="match status" value="1"/>
</dbReference>
<proteinExistence type="predicted"/>
<reference evidence="2" key="1">
    <citation type="submission" date="2017-09" db="EMBL/GenBank/DDBJ databases">
        <title>Depth-based differentiation of microbial function through sediment-hosted aquifers and enrichment of novel symbionts in the deep terrestrial subsurface.</title>
        <authorList>
            <person name="Probst A.J."/>
            <person name="Ladd B."/>
            <person name="Jarett J.K."/>
            <person name="Geller-Mcgrath D.E."/>
            <person name="Sieber C.M.K."/>
            <person name="Emerson J.B."/>
            <person name="Anantharaman K."/>
            <person name="Thomas B.C."/>
            <person name="Malmstrom R."/>
            <person name="Stieglmeier M."/>
            <person name="Klingl A."/>
            <person name="Woyke T."/>
            <person name="Ryan C.M."/>
            <person name="Banfield J.F."/>
        </authorList>
    </citation>
    <scope>NUCLEOTIDE SEQUENCE [LARGE SCALE GENOMIC DNA]</scope>
</reference>
<dbReference type="Gene3D" id="3.40.50.300">
    <property type="entry name" value="P-loop containing nucleotide triphosphate hydrolases"/>
    <property type="match status" value="1"/>
</dbReference>
<evidence type="ECO:0008006" key="3">
    <source>
        <dbReference type="Google" id="ProtNLM"/>
    </source>
</evidence>
<dbReference type="AlphaFoldDB" id="A0A2M6XVD6"/>
<dbReference type="Proteomes" id="UP000229784">
    <property type="component" value="Unassembled WGS sequence"/>
</dbReference>
<gene>
    <name evidence="1" type="ORF">COT20_00165</name>
</gene>
<dbReference type="InterPro" id="IPR050238">
    <property type="entry name" value="DNA_Rep/Repair_Clamp_Loader"/>
</dbReference>
<dbReference type="Pfam" id="PF13177">
    <property type="entry name" value="DNA_pol3_delta2"/>
    <property type="match status" value="1"/>
</dbReference>
<dbReference type="EMBL" id="PEXQ01000005">
    <property type="protein sequence ID" value="PIU16586.1"/>
    <property type="molecule type" value="Genomic_DNA"/>
</dbReference>
<evidence type="ECO:0000313" key="1">
    <source>
        <dbReference type="EMBL" id="PIU16586.1"/>
    </source>
</evidence>
<sequence>MIVGHKQQWNFLRKMAAGGHVPHALLFSGIEGLGKRKVAQEFIKILNCTESGREPCGQCFSCLNIENRRHLDFLVIEPVIREIQIEQIRDLQKFLSYSNQIAQFKAVIIDNAHRLNQEAQSCLLKCLEEPQGKAIIILVSSHPEALFATIVSRCGEIKFYPTAVQDIANALSTYQNNPYFQEIIAWSDGRPGLAIRFFEDKALFEQCLSDLKLAEHLLKGDLAERLMLVKDYWSLLAKNDKESNEDEIEKGEVFQTLYQFLENFTVFLRGLLKKTIAAGGGDWPVSKLVENLKKAEDLKFLLLNSNINKRLLLENLVLNL</sequence>
<evidence type="ECO:0000313" key="2">
    <source>
        <dbReference type="Proteomes" id="UP000229784"/>
    </source>
</evidence>
<dbReference type="InterPro" id="IPR027417">
    <property type="entry name" value="P-loop_NTPase"/>
</dbReference>
<accession>A0A2M6XVD6</accession>
<dbReference type="PANTHER" id="PTHR11669">
    <property type="entry name" value="REPLICATION FACTOR C / DNA POLYMERASE III GAMMA-TAU SUBUNIT"/>
    <property type="match status" value="1"/>
</dbReference>
<organism evidence="1 2">
    <name type="scientific">bacterium (Candidatus Gribaldobacteria) CG08_land_8_20_14_0_20_39_15</name>
    <dbReference type="NCBI Taxonomy" id="2014273"/>
    <lineage>
        <taxon>Bacteria</taxon>
        <taxon>Candidatus Gribaldobacteria</taxon>
    </lineage>
</organism>
<comment type="caution">
    <text evidence="1">The sequence shown here is derived from an EMBL/GenBank/DDBJ whole genome shotgun (WGS) entry which is preliminary data.</text>
</comment>
<dbReference type="GO" id="GO:0006261">
    <property type="term" value="P:DNA-templated DNA replication"/>
    <property type="evidence" value="ECO:0007669"/>
    <property type="project" value="TreeGrafter"/>
</dbReference>